<feature type="region of interest" description="Disordered" evidence="1">
    <location>
        <begin position="56"/>
        <end position="107"/>
    </location>
</feature>
<accession>A0AAD8X2F5</accession>
<protein>
    <recommendedName>
        <fullName evidence="4">CCHC-type domain-containing protein</fullName>
    </recommendedName>
</protein>
<comment type="caution">
    <text evidence="2">The sequence shown here is derived from an EMBL/GenBank/DDBJ whole genome shotgun (WGS) entry which is preliminary data.</text>
</comment>
<feature type="compositionally biased region" description="Basic residues" evidence="1">
    <location>
        <begin position="24"/>
        <end position="34"/>
    </location>
</feature>
<evidence type="ECO:0000313" key="2">
    <source>
        <dbReference type="EMBL" id="KAK1694338.1"/>
    </source>
</evidence>
<evidence type="ECO:0008006" key="4">
    <source>
        <dbReference type="Google" id="ProtNLM"/>
    </source>
</evidence>
<sequence length="150" mass="17049">MLSEQQSPNDKSGLGFKSNNKNKSTTHRRKKGQGHVKDPAKIVCFKCKLEGHHVRSCTLKKKPLGEKKQGNRPQDGAHGLPQGQAHGLPQDEAHGLPRLEERPLPRRIKPRLPLWRNQVRRRRREGHATYAMRRATYPPCALLVTHPTLS</sequence>
<feature type="compositionally biased region" description="Basic and acidic residues" evidence="1">
    <location>
        <begin position="89"/>
        <end position="104"/>
    </location>
</feature>
<organism evidence="2 3">
    <name type="scientific">Lolium multiflorum</name>
    <name type="common">Italian ryegrass</name>
    <name type="synonym">Lolium perenne subsp. multiflorum</name>
    <dbReference type="NCBI Taxonomy" id="4521"/>
    <lineage>
        <taxon>Eukaryota</taxon>
        <taxon>Viridiplantae</taxon>
        <taxon>Streptophyta</taxon>
        <taxon>Embryophyta</taxon>
        <taxon>Tracheophyta</taxon>
        <taxon>Spermatophyta</taxon>
        <taxon>Magnoliopsida</taxon>
        <taxon>Liliopsida</taxon>
        <taxon>Poales</taxon>
        <taxon>Poaceae</taxon>
        <taxon>BOP clade</taxon>
        <taxon>Pooideae</taxon>
        <taxon>Poodae</taxon>
        <taxon>Poeae</taxon>
        <taxon>Poeae Chloroplast Group 2 (Poeae type)</taxon>
        <taxon>Loliodinae</taxon>
        <taxon>Loliinae</taxon>
        <taxon>Lolium</taxon>
    </lineage>
</organism>
<dbReference type="SUPFAM" id="SSF57756">
    <property type="entry name" value="Retrovirus zinc finger-like domains"/>
    <property type="match status" value="1"/>
</dbReference>
<proteinExistence type="predicted"/>
<dbReference type="InterPro" id="IPR036875">
    <property type="entry name" value="Znf_CCHC_sf"/>
</dbReference>
<keyword evidence="3" id="KW-1185">Reference proteome</keyword>
<dbReference type="GO" id="GO:0003676">
    <property type="term" value="F:nucleic acid binding"/>
    <property type="evidence" value="ECO:0007669"/>
    <property type="project" value="InterPro"/>
</dbReference>
<dbReference type="GO" id="GO:0008270">
    <property type="term" value="F:zinc ion binding"/>
    <property type="evidence" value="ECO:0007669"/>
    <property type="project" value="InterPro"/>
</dbReference>
<name>A0AAD8X2F5_LOLMU</name>
<evidence type="ECO:0000256" key="1">
    <source>
        <dbReference type="SAM" id="MobiDB-lite"/>
    </source>
</evidence>
<dbReference type="AlphaFoldDB" id="A0AAD8X2F5"/>
<reference evidence="2" key="1">
    <citation type="submission" date="2023-07" db="EMBL/GenBank/DDBJ databases">
        <title>A chromosome-level genome assembly of Lolium multiflorum.</title>
        <authorList>
            <person name="Chen Y."/>
            <person name="Copetti D."/>
            <person name="Kolliker R."/>
            <person name="Studer B."/>
        </authorList>
    </citation>
    <scope>NUCLEOTIDE SEQUENCE</scope>
    <source>
        <strain evidence="2">02402/16</strain>
        <tissue evidence="2">Leaf</tissue>
    </source>
</reference>
<dbReference type="EMBL" id="JAUUTY010000001">
    <property type="protein sequence ID" value="KAK1694338.1"/>
    <property type="molecule type" value="Genomic_DNA"/>
</dbReference>
<feature type="compositionally biased region" description="Polar residues" evidence="1">
    <location>
        <begin position="1"/>
        <end position="10"/>
    </location>
</feature>
<gene>
    <name evidence="2" type="ORF">QYE76_011035</name>
</gene>
<dbReference type="Proteomes" id="UP001231189">
    <property type="component" value="Unassembled WGS sequence"/>
</dbReference>
<evidence type="ECO:0000313" key="3">
    <source>
        <dbReference type="Proteomes" id="UP001231189"/>
    </source>
</evidence>
<feature type="region of interest" description="Disordered" evidence="1">
    <location>
        <begin position="1"/>
        <end position="37"/>
    </location>
</feature>